<evidence type="ECO:0000313" key="2">
    <source>
        <dbReference type="EMBL" id="EUA78630.1"/>
    </source>
</evidence>
<protein>
    <submittedName>
        <fullName evidence="2">Putative CONSERVED TRANSMEMBRANE domain protein</fullName>
    </submittedName>
</protein>
<evidence type="ECO:0000256" key="1">
    <source>
        <dbReference type="SAM" id="Phobius"/>
    </source>
</evidence>
<gene>
    <name evidence="2" type="ORF">I553_2920</name>
</gene>
<name>X8EFK6_MYCXE</name>
<keyword evidence="1" id="KW-1133">Transmembrane helix</keyword>
<organism evidence="2">
    <name type="scientific">Mycobacterium xenopi 4042</name>
    <dbReference type="NCBI Taxonomy" id="1299334"/>
    <lineage>
        <taxon>Bacteria</taxon>
        <taxon>Bacillati</taxon>
        <taxon>Actinomycetota</taxon>
        <taxon>Actinomycetes</taxon>
        <taxon>Mycobacteriales</taxon>
        <taxon>Mycobacteriaceae</taxon>
        <taxon>Mycobacterium</taxon>
    </lineage>
</organism>
<keyword evidence="1" id="KW-0472">Membrane</keyword>
<sequence length="130" mass="13555">MLRPGIIPLRPLSLSEIFNGAVGYIRANPKTTLGLTATVVLIMQLVALIVRAGPLTTAGSGDNAAWTVSIAVSGLVTWLAGILLSGILTVIVGRAVFGSTITIGEAWDKVRPRLLALIGLAALEAAGWWR</sequence>
<dbReference type="PATRIC" id="fig|1299334.3.peg.162"/>
<keyword evidence="1 2" id="KW-0812">Transmembrane</keyword>
<feature type="transmembrane region" description="Helical" evidence="1">
    <location>
        <begin position="64"/>
        <end position="92"/>
    </location>
</feature>
<dbReference type="EMBL" id="JAOB01000004">
    <property type="protein sequence ID" value="EUA78630.1"/>
    <property type="molecule type" value="Genomic_DNA"/>
</dbReference>
<feature type="transmembrane region" description="Helical" evidence="1">
    <location>
        <begin position="33"/>
        <end position="52"/>
    </location>
</feature>
<reference evidence="2" key="1">
    <citation type="submission" date="2014-01" db="EMBL/GenBank/DDBJ databases">
        <authorList>
            <person name="Brown-Elliot B."/>
            <person name="Wallace R."/>
            <person name="Lenaerts A."/>
            <person name="Ordway D."/>
            <person name="DeGroote M.A."/>
            <person name="Parker T."/>
            <person name="Sizemore C."/>
            <person name="Tallon L.J."/>
            <person name="Sadzewicz L.K."/>
            <person name="Sengamalay N."/>
            <person name="Fraser C.M."/>
            <person name="Hine E."/>
            <person name="Shefchek K.A."/>
            <person name="Das S.P."/>
            <person name="Tettelin H."/>
        </authorList>
    </citation>
    <scope>NUCLEOTIDE SEQUENCE [LARGE SCALE GENOMIC DNA]</scope>
    <source>
        <strain evidence="2">4042</strain>
    </source>
</reference>
<proteinExistence type="predicted"/>
<dbReference type="AlphaFoldDB" id="X8EFK6"/>
<comment type="caution">
    <text evidence="2">The sequence shown here is derived from an EMBL/GenBank/DDBJ whole genome shotgun (WGS) entry which is preliminary data.</text>
</comment>
<accession>X8EFK6</accession>